<organism evidence="2 3">
    <name type="scientific">Scophthalmus maximus</name>
    <name type="common">Turbot</name>
    <name type="synonym">Psetta maxima</name>
    <dbReference type="NCBI Taxonomy" id="52904"/>
    <lineage>
        <taxon>Eukaryota</taxon>
        <taxon>Metazoa</taxon>
        <taxon>Chordata</taxon>
        <taxon>Craniata</taxon>
        <taxon>Vertebrata</taxon>
        <taxon>Euteleostomi</taxon>
        <taxon>Actinopterygii</taxon>
        <taxon>Neopterygii</taxon>
        <taxon>Teleostei</taxon>
        <taxon>Neoteleostei</taxon>
        <taxon>Acanthomorphata</taxon>
        <taxon>Carangaria</taxon>
        <taxon>Pleuronectiformes</taxon>
        <taxon>Pleuronectoidei</taxon>
        <taxon>Scophthalmidae</taxon>
        <taxon>Scophthalmus</taxon>
    </lineage>
</organism>
<name>A0A6A4SZ09_SCOMX</name>
<sequence>MMRQTVREKRLHLVNHNFKPGPLVVSTLHSLRSTVMDYAAKSFDRVDKYNLTEQTRLTKKIHEDANKDECNTVTAFNDQEQEREREREEREEREDDER</sequence>
<dbReference type="Proteomes" id="UP000438429">
    <property type="component" value="Unassembled WGS sequence"/>
</dbReference>
<protein>
    <submittedName>
        <fullName evidence="2">Uncharacterized protein</fullName>
    </submittedName>
</protein>
<dbReference type="EMBL" id="VEVO01000009">
    <property type="protein sequence ID" value="KAF0037060.1"/>
    <property type="molecule type" value="Genomic_DNA"/>
</dbReference>
<comment type="caution">
    <text evidence="2">The sequence shown here is derived from an EMBL/GenBank/DDBJ whole genome shotgun (WGS) entry which is preliminary data.</text>
</comment>
<accession>A0A6A4SZ09</accession>
<evidence type="ECO:0000313" key="2">
    <source>
        <dbReference type="EMBL" id="KAF0037060.1"/>
    </source>
</evidence>
<evidence type="ECO:0000313" key="3">
    <source>
        <dbReference type="Proteomes" id="UP000438429"/>
    </source>
</evidence>
<gene>
    <name evidence="2" type="ORF">F2P81_009934</name>
</gene>
<reference evidence="2 3" key="1">
    <citation type="submission" date="2019-06" db="EMBL/GenBank/DDBJ databases">
        <title>Draft genomes of female and male turbot (Scophthalmus maximus).</title>
        <authorList>
            <person name="Xu H."/>
            <person name="Xu X.-W."/>
            <person name="Shao C."/>
            <person name="Chen S."/>
        </authorList>
    </citation>
    <scope>NUCLEOTIDE SEQUENCE [LARGE SCALE GENOMIC DNA]</scope>
    <source>
        <strain evidence="2">Ysfricsl-2016a</strain>
        <tissue evidence="2">Blood</tissue>
    </source>
</reference>
<evidence type="ECO:0000256" key="1">
    <source>
        <dbReference type="SAM" id="MobiDB-lite"/>
    </source>
</evidence>
<feature type="region of interest" description="Disordered" evidence="1">
    <location>
        <begin position="68"/>
        <end position="98"/>
    </location>
</feature>
<feature type="compositionally biased region" description="Basic and acidic residues" evidence="1">
    <location>
        <begin position="80"/>
        <end position="90"/>
    </location>
</feature>
<dbReference type="AlphaFoldDB" id="A0A6A4SZ09"/>
<proteinExistence type="predicted"/>